<comment type="caution">
    <text evidence="8">The sequence shown here is derived from an EMBL/GenBank/DDBJ whole genome shotgun (WGS) entry which is preliminary data.</text>
</comment>
<dbReference type="Gene3D" id="2.170.130.10">
    <property type="entry name" value="TonB-dependent receptor, plug domain"/>
    <property type="match status" value="1"/>
</dbReference>
<keyword evidence="8" id="KW-0675">Receptor</keyword>
<comment type="similarity">
    <text evidence="4">Belongs to the TonB-dependent receptor family.</text>
</comment>
<dbReference type="PANTHER" id="PTHR47234:SF2">
    <property type="entry name" value="TONB-DEPENDENT RECEPTOR"/>
    <property type="match status" value="1"/>
</dbReference>
<evidence type="ECO:0000256" key="5">
    <source>
        <dbReference type="SAM" id="SignalP"/>
    </source>
</evidence>
<dbReference type="Gene3D" id="2.40.170.20">
    <property type="entry name" value="TonB-dependent receptor, beta-barrel domain"/>
    <property type="match status" value="1"/>
</dbReference>
<dbReference type="EMBL" id="QXDC01000002">
    <property type="protein sequence ID" value="RIA45785.1"/>
    <property type="molecule type" value="Genomic_DNA"/>
</dbReference>
<dbReference type="InterPro" id="IPR036942">
    <property type="entry name" value="Beta-barrel_TonB_sf"/>
</dbReference>
<organism evidence="8 9">
    <name type="scientific">Hephaestia caeni</name>
    <dbReference type="NCBI Taxonomy" id="645617"/>
    <lineage>
        <taxon>Bacteria</taxon>
        <taxon>Pseudomonadati</taxon>
        <taxon>Pseudomonadota</taxon>
        <taxon>Alphaproteobacteria</taxon>
        <taxon>Sphingomonadales</taxon>
        <taxon>Sphingomonadaceae</taxon>
        <taxon>Hephaestia</taxon>
    </lineage>
</organism>
<reference evidence="8 9" key="1">
    <citation type="submission" date="2018-08" db="EMBL/GenBank/DDBJ databases">
        <title>Genomic Encyclopedia of Type Strains, Phase IV (KMG-IV): sequencing the most valuable type-strain genomes for metagenomic binning, comparative biology and taxonomic classification.</title>
        <authorList>
            <person name="Goeker M."/>
        </authorList>
    </citation>
    <scope>NUCLEOTIDE SEQUENCE [LARGE SCALE GENOMIC DNA]</scope>
    <source>
        <strain evidence="8 9">DSM 25527</strain>
    </source>
</reference>
<dbReference type="Pfam" id="PF00593">
    <property type="entry name" value="TonB_dep_Rec_b-barrel"/>
    <property type="match status" value="1"/>
</dbReference>
<keyword evidence="9" id="KW-1185">Reference proteome</keyword>
<dbReference type="PANTHER" id="PTHR47234">
    <property type="match status" value="1"/>
</dbReference>
<evidence type="ECO:0000256" key="4">
    <source>
        <dbReference type="RuleBase" id="RU003357"/>
    </source>
</evidence>
<keyword evidence="2 4" id="KW-0472">Membrane</keyword>
<evidence type="ECO:0000313" key="8">
    <source>
        <dbReference type="EMBL" id="RIA45785.1"/>
    </source>
</evidence>
<dbReference type="AlphaFoldDB" id="A0A397PEX9"/>
<protein>
    <submittedName>
        <fullName evidence="8">TonB-dependent receptor-like protein</fullName>
    </submittedName>
</protein>
<dbReference type="InterPro" id="IPR000531">
    <property type="entry name" value="Beta-barrel_TonB"/>
</dbReference>
<feature type="chain" id="PRO_5017386141" evidence="5">
    <location>
        <begin position="33"/>
        <end position="1048"/>
    </location>
</feature>
<dbReference type="Pfam" id="PF07715">
    <property type="entry name" value="Plug"/>
    <property type="match status" value="1"/>
</dbReference>
<dbReference type="InterPro" id="IPR037066">
    <property type="entry name" value="Plug_dom_sf"/>
</dbReference>
<feature type="domain" description="TonB-dependent receptor plug" evidence="7">
    <location>
        <begin position="94"/>
        <end position="217"/>
    </location>
</feature>
<evidence type="ECO:0000313" key="9">
    <source>
        <dbReference type="Proteomes" id="UP000266568"/>
    </source>
</evidence>
<keyword evidence="4" id="KW-0798">TonB box</keyword>
<evidence type="ECO:0000256" key="2">
    <source>
        <dbReference type="ARBA" id="ARBA00023136"/>
    </source>
</evidence>
<feature type="signal peptide" evidence="5">
    <location>
        <begin position="1"/>
        <end position="32"/>
    </location>
</feature>
<keyword evidence="3" id="KW-0998">Cell outer membrane</keyword>
<keyword evidence="5" id="KW-0732">Signal</keyword>
<evidence type="ECO:0000259" key="6">
    <source>
        <dbReference type="Pfam" id="PF00593"/>
    </source>
</evidence>
<feature type="domain" description="TonB-dependent receptor-like beta-barrel" evidence="6">
    <location>
        <begin position="572"/>
        <end position="1013"/>
    </location>
</feature>
<dbReference type="SUPFAM" id="SSF56935">
    <property type="entry name" value="Porins"/>
    <property type="match status" value="1"/>
</dbReference>
<dbReference type="GO" id="GO:0009279">
    <property type="term" value="C:cell outer membrane"/>
    <property type="evidence" value="ECO:0007669"/>
    <property type="project" value="UniProtKB-SubCell"/>
</dbReference>
<evidence type="ECO:0000256" key="1">
    <source>
        <dbReference type="ARBA" id="ARBA00004442"/>
    </source>
</evidence>
<dbReference type="Proteomes" id="UP000266568">
    <property type="component" value="Unassembled WGS sequence"/>
</dbReference>
<evidence type="ECO:0000256" key="3">
    <source>
        <dbReference type="ARBA" id="ARBA00023237"/>
    </source>
</evidence>
<gene>
    <name evidence="8" type="ORF">DFR49_0311</name>
</gene>
<sequence length="1048" mass="111670">MTTPCFPLASRFCACSLSALAVAIATPAAAQATSDQPVVAACPDGTVASADGTTCVADPAQTDEAASLDGDATADDSTGGDIVVTGSRIPRRNIDTGQPTLVLDSNTIEQRGYTNVGDALNDLPSFGVPGSSRVGGQAGAFGSGQNFVNFFGLGDQRTLTVVNGRRFVSSNTSSIFGPTGSGSQVDFNVIPTIIVDRVETIAVGGAPIYGSDAIAGTINVITKHDYQGITLDAQYGISEAGDGRDFRVRGLAGYNFAGGRGNITVAGEYNQEAGLTNFARPGKRLNSFFTTPLDDSPFDNVYIGDRRLPSLSPFGVPLVTDFIPLSPAQASDFGFQPSVTDAQGNPLAFDVNGNLVPINFGQQTGNLLNFNGGNGFVLPGNLLTPVRRYLATALADFQLTSNLRLFAEGWYANSRGEQLRDQPVYNTALFGNAGDPDGNLILSIDNPFLKPAARDAIIAALASNPDSDSQDTFLLGRANTDLTSGAGASTVELYRFVGGLDGTFHALGKEMNFEVVGNYGRSTTQGRERVLVQQNFENALNAVLDPSGNIVCAPGYQNAPIETLSSTCAPINPFGQQISQAARDYVTTIANPRAVNEQWVVTASVSGELFDMWGGGVGYALGYEHRDEKARFDPGTFYYGIPDPNDPTGERAQFGRSVPIDPVSGGFNTDEFFGELRLPIIGPSQDIPFVHAFELHGAARYIDNSLAGSDWTYTGDARWEFVPGLAARVNYTRSVRAPAVTELFNPSSQIFTTADDPCDARFLNGGPDPATRQANCAAAGLPSNFESHIVDATARGTLSGNPDLHNEKAKALTFGVILAPRFLPGFNATVDWVDIRVNGAIESLDADQVLQGCYDNASYPSPLCSNFTRDANGQITFIETGFANAASRKFRGLVAQIGYQHDTPFLGADSSINLSANYQYTDKLVVRIGEGARTTLRNSIGYSPHKGTLSLGYTNGPFNWSWQWLYYGKTKIDPDSPDSTYEFPKVPATSFFNTTVGFDVNDHFTWRLIVNNVFDKGPPFPVPAAGGSVTYFDAFFGRSFKVGASVKF</sequence>
<accession>A0A397PEX9</accession>
<comment type="subcellular location">
    <subcellularLocation>
        <location evidence="1 4">Cell outer membrane</location>
    </subcellularLocation>
</comment>
<name>A0A397PEX9_9SPHN</name>
<dbReference type="InterPro" id="IPR012910">
    <property type="entry name" value="Plug_dom"/>
</dbReference>
<proteinExistence type="inferred from homology"/>
<evidence type="ECO:0000259" key="7">
    <source>
        <dbReference type="Pfam" id="PF07715"/>
    </source>
</evidence>